<dbReference type="RefSeq" id="WP_222872851.1">
    <property type="nucleotide sequence ID" value="NZ_CP039704.1"/>
</dbReference>
<organism evidence="1 2">
    <name type="scientific">Hankyongella ginsenosidimutans</name>
    <dbReference type="NCBI Taxonomy" id="1763828"/>
    <lineage>
        <taxon>Bacteria</taxon>
        <taxon>Pseudomonadati</taxon>
        <taxon>Pseudomonadota</taxon>
        <taxon>Alphaproteobacteria</taxon>
        <taxon>Sphingomonadales</taxon>
        <taxon>Sphingomonadaceae</taxon>
        <taxon>Hankyongella</taxon>
    </lineage>
</organism>
<dbReference type="AlphaFoldDB" id="A0A4D7CA18"/>
<name>A0A4D7CA18_9SPHN</name>
<sequence length="84" mass="8647">MGPQQSVFTISTSGGTFTGTNVGTLGSMDVENGTLDGNTLSWTMQMSVPMPMTLECTATIEGDTLTGSVKAGMFGTLEMTGTRA</sequence>
<protein>
    <submittedName>
        <fullName evidence="1">Uncharacterized protein</fullName>
    </submittedName>
</protein>
<gene>
    <name evidence="1" type="ORF">E6W36_12170</name>
</gene>
<accession>A0A4D7CA18</accession>
<dbReference type="KEGG" id="hgn:E6W36_12170"/>
<proteinExistence type="predicted"/>
<keyword evidence="2" id="KW-1185">Reference proteome</keyword>
<dbReference type="EMBL" id="CP039704">
    <property type="protein sequence ID" value="QCI79993.1"/>
    <property type="molecule type" value="Genomic_DNA"/>
</dbReference>
<reference evidence="2" key="1">
    <citation type="submission" date="2019-04" db="EMBL/GenBank/DDBJ databases">
        <title>Complete genome sequence of Sphingomonas sp. W1-2-3.</title>
        <authorList>
            <person name="Im W.T."/>
        </authorList>
    </citation>
    <scope>NUCLEOTIDE SEQUENCE [LARGE SCALE GENOMIC DNA]</scope>
    <source>
        <strain evidence="2">W1-2-3</strain>
    </source>
</reference>
<evidence type="ECO:0000313" key="2">
    <source>
        <dbReference type="Proteomes" id="UP000298714"/>
    </source>
</evidence>
<dbReference type="Proteomes" id="UP000298714">
    <property type="component" value="Chromosome"/>
</dbReference>
<evidence type="ECO:0000313" key="1">
    <source>
        <dbReference type="EMBL" id="QCI79993.1"/>
    </source>
</evidence>